<dbReference type="InterPro" id="IPR050639">
    <property type="entry name" value="SSR_resolvase"/>
</dbReference>
<protein>
    <submittedName>
        <fullName evidence="4">Resolvase</fullName>
    </submittedName>
</protein>
<reference evidence="4" key="1">
    <citation type="journal article" date="2012" name="PLoS ONE">
        <title>Gene sets for utilization of primary and secondary nutrition supplies in the distal gut of endangered iberian lynx.</title>
        <authorList>
            <person name="Alcaide M."/>
            <person name="Messina E."/>
            <person name="Richter M."/>
            <person name="Bargiela R."/>
            <person name="Peplies J."/>
            <person name="Huws S.A."/>
            <person name="Newbold C.J."/>
            <person name="Golyshin P.N."/>
            <person name="Simon M.A."/>
            <person name="Lopez G."/>
            <person name="Yakimov M.M."/>
            <person name="Ferrer M."/>
        </authorList>
    </citation>
    <scope>NUCLEOTIDE SEQUENCE</scope>
</reference>
<dbReference type="PANTHER" id="PTHR30461:SF23">
    <property type="entry name" value="DNA RECOMBINASE-RELATED"/>
    <property type="match status" value="1"/>
</dbReference>
<dbReference type="CDD" id="cd00338">
    <property type="entry name" value="Ser_Recombinase"/>
    <property type="match status" value="1"/>
</dbReference>
<dbReference type="SUPFAM" id="SSF53041">
    <property type="entry name" value="Resolvase-like"/>
    <property type="match status" value="1"/>
</dbReference>
<evidence type="ECO:0000313" key="4">
    <source>
        <dbReference type="EMBL" id="EJX08601.1"/>
    </source>
</evidence>
<comment type="caution">
    <text evidence="4">The sequence shown here is derived from an EMBL/GenBank/DDBJ whole genome shotgun (WGS) entry which is preliminary data.</text>
</comment>
<feature type="domain" description="Resolvase/invertase-type recombinase catalytic" evidence="2">
    <location>
        <begin position="20"/>
        <end position="167"/>
    </location>
</feature>
<dbReference type="PROSITE" id="PS51737">
    <property type="entry name" value="RECOMBINASE_DNA_BIND"/>
    <property type="match status" value="1"/>
</dbReference>
<dbReference type="InterPro" id="IPR011109">
    <property type="entry name" value="DNA_bind_recombinase_dom"/>
</dbReference>
<evidence type="ECO:0000259" key="2">
    <source>
        <dbReference type="PROSITE" id="PS51736"/>
    </source>
</evidence>
<dbReference type="GO" id="GO:0000150">
    <property type="term" value="F:DNA strand exchange activity"/>
    <property type="evidence" value="ECO:0007669"/>
    <property type="project" value="InterPro"/>
</dbReference>
<dbReference type="InterPro" id="IPR036162">
    <property type="entry name" value="Resolvase-like_N_sf"/>
</dbReference>
<evidence type="ECO:0000256" key="1">
    <source>
        <dbReference type="SAM" id="MobiDB-lite"/>
    </source>
</evidence>
<dbReference type="Gene3D" id="3.40.50.1390">
    <property type="entry name" value="Resolvase, N-terminal catalytic domain"/>
    <property type="match status" value="1"/>
</dbReference>
<dbReference type="PROSITE" id="PS51736">
    <property type="entry name" value="RECOMBINASES_3"/>
    <property type="match status" value="1"/>
</dbReference>
<dbReference type="Pfam" id="PF07508">
    <property type="entry name" value="Recombinase"/>
    <property type="match status" value="1"/>
</dbReference>
<evidence type="ECO:0000259" key="3">
    <source>
        <dbReference type="PROSITE" id="PS51737"/>
    </source>
</evidence>
<feature type="domain" description="Recombinase" evidence="3">
    <location>
        <begin position="176"/>
        <end position="302"/>
    </location>
</feature>
<gene>
    <name evidence="4" type="ORF">EVA_03288</name>
</gene>
<dbReference type="InterPro" id="IPR006119">
    <property type="entry name" value="Resolv_N"/>
</dbReference>
<proteinExistence type="predicted"/>
<dbReference type="EMBL" id="AMCI01000584">
    <property type="protein sequence ID" value="EJX08601.1"/>
    <property type="molecule type" value="Genomic_DNA"/>
</dbReference>
<dbReference type="SMART" id="SM00857">
    <property type="entry name" value="Resolvase"/>
    <property type="match status" value="1"/>
</dbReference>
<dbReference type="GO" id="GO:0003677">
    <property type="term" value="F:DNA binding"/>
    <property type="evidence" value="ECO:0007669"/>
    <property type="project" value="InterPro"/>
</dbReference>
<dbReference type="InterPro" id="IPR038109">
    <property type="entry name" value="DNA_bind_recomb_sf"/>
</dbReference>
<accession>J9D782</accession>
<dbReference type="PANTHER" id="PTHR30461">
    <property type="entry name" value="DNA-INVERTASE FROM LAMBDOID PROPHAGE"/>
    <property type="match status" value="1"/>
</dbReference>
<feature type="region of interest" description="Disordered" evidence="1">
    <location>
        <begin position="293"/>
        <end position="325"/>
    </location>
</feature>
<dbReference type="AlphaFoldDB" id="J9D782"/>
<dbReference type="Pfam" id="PF00239">
    <property type="entry name" value="Resolvase"/>
    <property type="match status" value="1"/>
</dbReference>
<name>J9D782_9ZZZZ</name>
<organism evidence="4">
    <name type="scientific">gut metagenome</name>
    <dbReference type="NCBI Taxonomy" id="749906"/>
    <lineage>
        <taxon>unclassified sequences</taxon>
        <taxon>metagenomes</taxon>
        <taxon>organismal metagenomes</taxon>
    </lineage>
</organism>
<dbReference type="Gene3D" id="3.90.1750.20">
    <property type="entry name" value="Putative Large Serine Recombinase, Chain B, Domain 2"/>
    <property type="match status" value="1"/>
</dbReference>
<sequence>MEKKKVVQVNESGTWLRYYRVGIYCRVSSSSGAQLDSVTEQVSYLTQLVASRPDWRLSDTYIDIESGNHAYNRKQFNRMVRDCQQDKLDIIVTRTVSRFGRNTVDVLEKLRTLTKSGVEVRFVTDQLTTADPEHELLISIIAGLAQADNESRRENILWGIHRKLENGTSSIYSRPCYGYRKNDHGELVIAEDQARVVQLIFDLYLDGYSVLGIIRELEKRHIPSPSGKVKWPKRSIDTMLSNEKYCGNVLVVKSYTTPFPEVKRVTNKGEKQQYLAVGAHPVIIATEKFEAVQEEKKRRTNKVVTEDGTKRRSTRYSSKRKSDLQ</sequence>